<evidence type="ECO:0000256" key="3">
    <source>
        <dbReference type="SAM" id="SignalP"/>
    </source>
</evidence>
<keyword evidence="2" id="KW-0964">Secreted</keyword>
<dbReference type="GO" id="GO:0005576">
    <property type="term" value="C:extracellular region"/>
    <property type="evidence" value="ECO:0007669"/>
    <property type="project" value="UniProtKB-SubCell"/>
</dbReference>
<feature type="non-terminal residue" evidence="5">
    <location>
        <position position="1"/>
    </location>
</feature>
<evidence type="ECO:0000313" key="6">
    <source>
        <dbReference type="Proteomes" id="UP000812440"/>
    </source>
</evidence>
<name>A0A8T2IQ79_9PIPI</name>
<dbReference type="SUPFAM" id="SSF57302">
    <property type="entry name" value="Snake toxin-like"/>
    <property type="match status" value="2"/>
</dbReference>
<feature type="non-terminal residue" evidence="5">
    <location>
        <position position="197"/>
    </location>
</feature>
<organism evidence="5 6">
    <name type="scientific">Hymenochirus boettgeri</name>
    <name type="common">Congo dwarf clawed frog</name>
    <dbReference type="NCBI Taxonomy" id="247094"/>
    <lineage>
        <taxon>Eukaryota</taxon>
        <taxon>Metazoa</taxon>
        <taxon>Chordata</taxon>
        <taxon>Craniata</taxon>
        <taxon>Vertebrata</taxon>
        <taxon>Euteleostomi</taxon>
        <taxon>Amphibia</taxon>
        <taxon>Batrachia</taxon>
        <taxon>Anura</taxon>
        <taxon>Pipoidea</taxon>
        <taxon>Pipidae</taxon>
        <taxon>Pipinae</taxon>
        <taxon>Hymenochirus</taxon>
    </lineage>
</organism>
<dbReference type="InterPro" id="IPR016054">
    <property type="entry name" value="LY6_UPA_recep-like"/>
</dbReference>
<dbReference type="PANTHER" id="PTHR20914:SF25">
    <property type="entry name" value="PHOSPHOLIPASE A2 INHIBITOR AND LY6_PLAUR DOMAIN-CONTAINING PROTEIN"/>
    <property type="match status" value="1"/>
</dbReference>
<dbReference type="Pfam" id="PF00021">
    <property type="entry name" value="UPAR_LY6"/>
    <property type="match status" value="2"/>
</dbReference>
<evidence type="ECO:0000256" key="1">
    <source>
        <dbReference type="ARBA" id="ARBA00004613"/>
    </source>
</evidence>
<dbReference type="InterPro" id="IPR050918">
    <property type="entry name" value="CNF-like_PLA2_Inhibitor"/>
</dbReference>
<proteinExistence type="predicted"/>
<dbReference type="CDD" id="cd23572">
    <property type="entry name" value="TFP_LU_ECD_PINLYP_rpt2"/>
    <property type="match status" value="1"/>
</dbReference>
<keyword evidence="6" id="KW-1185">Reference proteome</keyword>
<feature type="domain" description="UPAR/Ly6" evidence="4">
    <location>
        <begin position="106"/>
        <end position="182"/>
    </location>
</feature>
<comment type="caution">
    <text evidence="5">The sequence shown here is derived from an EMBL/GenBank/DDBJ whole genome shotgun (WGS) entry which is preliminary data.</text>
</comment>
<keyword evidence="3" id="KW-0732">Signal</keyword>
<comment type="subcellular location">
    <subcellularLocation>
        <location evidence="1">Secreted</location>
    </subcellularLocation>
</comment>
<evidence type="ECO:0000313" key="5">
    <source>
        <dbReference type="EMBL" id="KAG8433727.1"/>
    </source>
</evidence>
<dbReference type="EMBL" id="JAACNH010000008">
    <property type="protein sequence ID" value="KAG8433727.1"/>
    <property type="molecule type" value="Genomic_DNA"/>
</dbReference>
<dbReference type="OrthoDB" id="9907178at2759"/>
<feature type="chain" id="PRO_5035943538" description="UPAR/Ly6 domain-containing protein" evidence="3">
    <location>
        <begin position="17"/>
        <end position="197"/>
    </location>
</feature>
<feature type="domain" description="UPAR/Ly6" evidence="4">
    <location>
        <begin position="10"/>
        <end position="91"/>
    </location>
</feature>
<reference evidence="5" key="1">
    <citation type="thesis" date="2020" institute="ProQuest LLC" country="789 East Eisenhower Parkway, Ann Arbor, MI, USA">
        <title>Comparative Genomics and Chromosome Evolution.</title>
        <authorList>
            <person name="Mudd A.B."/>
        </authorList>
    </citation>
    <scope>NUCLEOTIDE SEQUENCE</scope>
    <source>
        <strain evidence="5">Female2</strain>
        <tissue evidence="5">Blood</tissue>
    </source>
</reference>
<evidence type="ECO:0000256" key="2">
    <source>
        <dbReference type="ARBA" id="ARBA00022525"/>
    </source>
</evidence>
<feature type="signal peptide" evidence="3">
    <location>
        <begin position="1"/>
        <end position="16"/>
    </location>
</feature>
<dbReference type="Proteomes" id="UP000812440">
    <property type="component" value="Chromosome 7"/>
</dbReference>
<dbReference type="InterPro" id="IPR045860">
    <property type="entry name" value="Snake_toxin-like_sf"/>
</dbReference>
<accession>A0A8T2IQ79</accession>
<dbReference type="Gene3D" id="2.10.60.10">
    <property type="entry name" value="CD59"/>
    <property type="match status" value="2"/>
</dbReference>
<evidence type="ECO:0000259" key="4">
    <source>
        <dbReference type="Pfam" id="PF00021"/>
    </source>
</evidence>
<protein>
    <recommendedName>
        <fullName evidence="4">UPAR/Ly6 domain-containing protein</fullName>
    </recommendedName>
</protein>
<sequence length="197" mass="20694">ISLFFVLGYSLSCTTCVSLGNSPCEGQSETCPPDYVCGSTYTSSKSAGGTVSETYTTSCLPRSQCSGSGSVSIPNGKVKRGVSCCYTDNCAPSRPNLSADNDIKNGHVCPTCISDTTWCEGSDTMECTGEENKCLMLSTKISGISNHCHSLRGCSTKSICDLGSNSVKTMDLAIDVKFTCNNGGFRVRQGSFLVVSV</sequence>
<dbReference type="AlphaFoldDB" id="A0A8T2IQ79"/>
<dbReference type="PANTHER" id="PTHR20914">
    <property type="entry name" value="LY6/PLAUR DOMAIN-CONTAINING PROTEIN 8"/>
    <property type="match status" value="1"/>
</dbReference>
<gene>
    <name evidence="5" type="ORF">GDO86_012182</name>
</gene>